<dbReference type="Proteomes" id="UP000184080">
    <property type="component" value="Unassembled WGS sequence"/>
</dbReference>
<evidence type="ECO:0000259" key="1">
    <source>
        <dbReference type="Pfam" id="PF05913"/>
    </source>
</evidence>
<keyword evidence="4" id="KW-1185">Reference proteome</keyword>
<reference evidence="3 4" key="1">
    <citation type="submission" date="2016-11" db="EMBL/GenBank/DDBJ databases">
        <authorList>
            <person name="Jaros S."/>
            <person name="Januszkiewicz K."/>
            <person name="Wedrychowicz H."/>
        </authorList>
    </citation>
    <scope>NUCLEOTIDE SEQUENCE [LARGE SCALE GENOMIC DNA]</scope>
    <source>
        <strain evidence="3 4">DSM 21864</strain>
    </source>
</reference>
<evidence type="ECO:0000259" key="2">
    <source>
        <dbReference type="Pfam" id="PF19200"/>
    </source>
</evidence>
<dbReference type="SUPFAM" id="SSF50891">
    <property type="entry name" value="Cyclophilin-like"/>
    <property type="match status" value="1"/>
</dbReference>
<accession>A0A1M6HA37</accession>
<dbReference type="InterPro" id="IPR029000">
    <property type="entry name" value="Cyclophilin-like_dom_sf"/>
</dbReference>
<dbReference type="InterPro" id="IPR013785">
    <property type="entry name" value="Aldolase_TIM"/>
</dbReference>
<gene>
    <name evidence="3" type="ORF">SAMN05444401_2438</name>
</gene>
<feature type="domain" description="6-phospho-N-acetylmuramidase C-terminal" evidence="1">
    <location>
        <begin position="238"/>
        <end position="348"/>
    </location>
</feature>
<dbReference type="OrthoDB" id="5809921at2"/>
<protein>
    <recommendedName>
        <fullName evidence="5">Outer surface protein</fullName>
    </recommendedName>
</protein>
<dbReference type="Pfam" id="PF05913">
    <property type="entry name" value="MupG_C"/>
    <property type="match status" value="1"/>
</dbReference>
<dbReference type="AlphaFoldDB" id="A0A1M6HA37"/>
<evidence type="ECO:0000313" key="4">
    <source>
        <dbReference type="Proteomes" id="UP000184080"/>
    </source>
</evidence>
<evidence type="ECO:0008006" key="5">
    <source>
        <dbReference type="Google" id="ProtNLM"/>
    </source>
</evidence>
<dbReference type="EMBL" id="FQZO01000003">
    <property type="protein sequence ID" value="SHJ19026.1"/>
    <property type="molecule type" value="Genomic_DNA"/>
</dbReference>
<dbReference type="PANTHER" id="PTHR38435">
    <property type="match status" value="1"/>
</dbReference>
<dbReference type="InterPro" id="IPR008589">
    <property type="entry name" value="MupG"/>
</dbReference>
<name>A0A1M6HA37_9CLOT</name>
<dbReference type="InterPro" id="IPR043894">
    <property type="entry name" value="MupG_C"/>
</dbReference>
<evidence type="ECO:0000313" key="3">
    <source>
        <dbReference type="EMBL" id="SHJ19026.1"/>
    </source>
</evidence>
<dbReference type="SUPFAM" id="SSF51445">
    <property type="entry name" value="(Trans)glycosidases"/>
    <property type="match status" value="1"/>
</dbReference>
<dbReference type="InterPro" id="IPR017853">
    <property type="entry name" value="GH"/>
</dbReference>
<sequence>MNSYGISLYLGTGIIKNTEIIKKAKDAKVKYAFTSLHLPEEKISDYNKEVEALLSLCKDAGIELIVDIGPRTIEKLGLPDIYSLKNTPITHIRVDYGFTNQEIADLSKDFHIVFNASTLSIDDLESLRALKVDFSKFSGCHNFYPKPLTGLSVDKVREINNRLHNYGVKTIGFVPGDKERRGPLHLGLPTVEEHRNNDLLEAVLQLRSLGQCDIILIGDVDVKEETWTKLKHLNENYIELEADIDEDYSYVRELIHHDRPDSSEYIIRSQESRGYATQGKPFEKEGVKPRVKGSISVGNIEYLRYSGELEIARIDLDEEEKVNIIGHIRNKYLKYLPYINDGMGFRFK</sequence>
<dbReference type="Gene3D" id="2.40.100.10">
    <property type="entry name" value="Cyclophilin-like"/>
    <property type="match status" value="1"/>
</dbReference>
<proteinExistence type="predicted"/>
<dbReference type="STRING" id="1121298.SAMN05444401_2438"/>
<feature type="domain" description="6-phospho-N-acetylmuramidase N-terminal" evidence="2">
    <location>
        <begin position="4"/>
        <end position="231"/>
    </location>
</feature>
<dbReference type="Pfam" id="PF19200">
    <property type="entry name" value="MupG_N"/>
    <property type="match status" value="1"/>
</dbReference>
<organism evidence="3 4">
    <name type="scientific">Clostridium amylolyticum</name>
    <dbReference type="NCBI Taxonomy" id="1121298"/>
    <lineage>
        <taxon>Bacteria</taxon>
        <taxon>Bacillati</taxon>
        <taxon>Bacillota</taxon>
        <taxon>Clostridia</taxon>
        <taxon>Eubacteriales</taxon>
        <taxon>Clostridiaceae</taxon>
        <taxon>Clostridium</taxon>
    </lineage>
</organism>
<dbReference type="PANTHER" id="PTHR38435:SF2">
    <property type="entry name" value="DUF871 DOMAIN-CONTAINING PROTEIN"/>
    <property type="match status" value="1"/>
</dbReference>
<dbReference type="RefSeq" id="WP_073006851.1">
    <property type="nucleotide sequence ID" value="NZ_FQZO01000003.1"/>
</dbReference>
<dbReference type="Gene3D" id="3.20.20.70">
    <property type="entry name" value="Aldolase class I"/>
    <property type="match status" value="1"/>
</dbReference>
<dbReference type="InterPro" id="IPR043797">
    <property type="entry name" value="MupG_N"/>
</dbReference>